<dbReference type="Gene3D" id="3.40.50.720">
    <property type="entry name" value="NAD(P)-binding Rossmann-like Domain"/>
    <property type="match status" value="1"/>
</dbReference>
<dbReference type="SUPFAM" id="SSF53623">
    <property type="entry name" value="MurD-like peptide ligases, catalytic domain"/>
    <property type="match status" value="1"/>
</dbReference>
<evidence type="ECO:0000259" key="17">
    <source>
        <dbReference type="Pfam" id="PF08245"/>
    </source>
</evidence>
<feature type="domain" description="Mur ligase central" evidence="17">
    <location>
        <begin position="121"/>
        <end position="302"/>
    </location>
</feature>
<comment type="pathway">
    <text evidence="2 14">Cell wall biogenesis; peptidoglycan biosynthesis.</text>
</comment>
<dbReference type="NCBIfam" id="TIGR01082">
    <property type="entry name" value="murC"/>
    <property type="match status" value="1"/>
</dbReference>
<dbReference type="GO" id="GO:0008763">
    <property type="term" value="F:UDP-N-acetylmuramate-L-alanine ligase activity"/>
    <property type="evidence" value="ECO:0007669"/>
    <property type="project" value="UniProtKB-EC"/>
</dbReference>
<feature type="binding site" evidence="14">
    <location>
        <begin position="123"/>
        <end position="129"/>
    </location>
    <ligand>
        <name>ATP</name>
        <dbReference type="ChEBI" id="CHEBI:30616"/>
    </ligand>
</feature>
<evidence type="ECO:0000256" key="3">
    <source>
        <dbReference type="ARBA" id="ARBA00012211"/>
    </source>
</evidence>
<dbReference type="RefSeq" id="WP_302713298.1">
    <property type="nucleotide sequence ID" value="NZ_JAULRT010000059.1"/>
</dbReference>
<dbReference type="Proteomes" id="UP001168380">
    <property type="component" value="Unassembled WGS sequence"/>
</dbReference>
<keyword evidence="4 14" id="KW-0963">Cytoplasm</keyword>
<keyword evidence="12 14" id="KW-0961">Cell wall biogenesis/degradation</keyword>
<feature type="domain" description="Mur ligase N-terminal catalytic" evidence="15">
    <location>
        <begin position="18"/>
        <end position="116"/>
    </location>
</feature>
<dbReference type="HAMAP" id="MF_00046">
    <property type="entry name" value="MurC"/>
    <property type="match status" value="1"/>
</dbReference>
<dbReference type="InterPro" id="IPR004101">
    <property type="entry name" value="Mur_ligase_C"/>
</dbReference>
<dbReference type="InterPro" id="IPR013221">
    <property type="entry name" value="Mur_ligase_cen"/>
</dbReference>
<evidence type="ECO:0000313" key="18">
    <source>
        <dbReference type="EMBL" id="MDO3382806.1"/>
    </source>
</evidence>
<evidence type="ECO:0000256" key="1">
    <source>
        <dbReference type="ARBA" id="ARBA00004496"/>
    </source>
</evidence>
<evidence type="ECO:0000256" key="9">
    <source>
        <dbReference type="ARBA" id="ARBA00022960"/>
    </source>
</evidence>
<comment type="similarity">
    <text evidence="14">Belongs to the MurCDEF family.</text>
</comment>
<keyword evidence="8 14" id="KW-0067">ATP-binding</keyword>
<comment type="function">
    <text evidence="14">Cell wall formation.</text>
</comment>
<evidence type="ECO:0000259" key="16">
    <source>
        <dbReference type="Pfam" id="PF02875"/>
    </source>
</evidence>
<keyword evidence="19" id="KW-1185">Reference proteome</keyword>
<dbReference type="SUPFAM" id="SSF53244">
    <property type="entry name" value="MurD-like peptide ligases, peptide-binding domain"/>
    <property type="match status" value="1"/>
</dbReference>
<comment type="catalytic activity">
    <reaction evidence="13 14">
        <text>UDP-N-acetyl-alpha-D-muramate + L-alanine + ATP = UDP-N-acetyl-alpha-D-muramoyl-L-alanine + ADP + phosphate + H(+)</text>
        <dbReference type="Rhea" id="RHEA:23372"/>
        <dbReference type="ChEBI" id="CHEBI:15378"/>
        <dbReference type="ChEBI" id="CHEBI:30616"/>
        <dbReference type="ChEBI" id="CHEBI:43474"/>
        <dbReference type="ChEBI" id="CHEBI:57972"/>
        <dbReference type="ChEBI" id="CHEBI:70757"/>
        <dbReference type="ChEBI" id="CHEBI:83898"/>
        <dbReference type="ChEBI" id="CHEBI:456216"/>
        <dbReference type="EC" id="6.3.2.8"/>
    </reaction>
</comment>
<evidence type="ECO:0000256" key="6">
    <source>
        <dbReference type="ARBA" id="ARBA00022618"/>
    </source>
</evidence>
<dbReference type="PANTHER" id="PTHR43445:SF3">
    <property type="entry name" value="UDP-N-ACETYLMURAMATE--L-ALANINE LIGASE"/>
    <property type="match status" value="1"/>
</dbReference>
<dbReference type="InterPro" id="IPR050061">
    <property type="entry name" value="MurCDEF_pg_biosynth"/>
</dbReference>
<reference evidence="18" key="1">
    <citation type="submission" date="2023-07" db="EMBL/GenBank/DDBJ databases">
        <title>Gilvimarinus algae sp. nov., isolated from the surface of Kelp.</title>
        <authorList>
            <person name="Sun Y.Y."/>
            <person name="Gong Y."/>
            <person name="Du Z.J."/>
        </authorList>
    </citation>
    <scope>NUCLEOTIDE SEQUENCE</scope>
    <source>
        <strain evidence="18">SDUM040014</strain>
    </source>
</reference>
<dbReference type="EMBL" id="JAULRT010000059">
    <property type="protein sequence ID" value="MDO3382806.1"/>
    <property type="molecule type" value="Genomic_DNA"/>
</dbReference>
<keyword evidence="11 14" id="KW-0131">Cell cycle</keyword>
<keyword evidence="5 14" id="KW-0436">Ligase</keyword>
<dbReference type="PANTHER" id="PTHR43445">
    <property type="entry name" value="UDP-N-ACETYLMURAMATE--L-ALANINE LIGASE-RELATED"/>
    <property type="match status" value="1"/>
</dbReference>
<dbReference type="InterPro" id="IPR036565">
    <property type="entry name" value="Mur-like_cat_sf"/>
</dbReference>
<evidence type="ECO:0000256" key="12">
    <source>
        <dbReference type="ARBA" id="ARBA00023316"/>
    </source>
</evidence>
<evidence type="ECO:0000256" key="14">
    <source>
        <dbReference type="HAMAP-Rule" id="MF_00046"/>
    </source>
</evidence>
<evidence type="ECO:0000256" key="13">
    <source>
        <dbReference type="ARBA" id="ARBA00047833"/>
    </source>
</evidence>
<dbReference type="SUPFAM" id="SSF51984">
    <property type="entry name" value="MurCD N-terminal domain"/>
    <property type="match status" value="1"/>
</dbReference>
<dbReference type="Pfam" id="PF08245">
    <property type="entry name" value="Mur_ligase_M"/>
    <property type="match status" value="1"/>
</dbReference>
<dbReference type="Pfam" id="PF01225">
    <property type="entry name" value="Mur_ligase"/>
    <property type="match status" value="1"/>
</dbReference>
<name>A0ABT8TFV8_9GAMM</name>
<sequence>MDKAIQYYEVPEMRRIRRIHFIGIGGAGMSGIAEVLLNQGYDISGSDLKASTVTQRLVDKGATVFVGHSAENIAQADVVVNSSAVDETNPEMKAARDARVPVVRRAEMLAELMRYRHGIAVAGTHGKTTTTSLLASVLAAADRHPTFIIGGLVNSAGSNAQLGQSRYLVAEADESDASFLHLQPMVAIVTNIDADHMDTYEGDFSRLKQTFVEFLHNLPFYGLAVVCGDDPVVQEILPEVSRAVTTYGFSEHCDLRAENIHQEKMHSEFDVVHNDSDLRLRVRINIPGQHNILNALAVIAVARDEGVSDEAIVKGLASFAGVGRRFQVYGNYPVAGGEAMLVDDYGHHPREVAATIKAIRDGWPERRLVMVYQPHRYTRTRDLYEDFVDVLSTVDGLVLLEVYSAGEEPIPGADGRHLCRSIRARGQVEPIFVEGIDGVPAVVRDLVRAGDIVITQGAGNVGALAAELAKRQLVE</sequence>
<keyword evidence="9 14" id="KW-0133">Cell shape</keyword>
<keyword evidence="6 14" id="KW-0132">Cell division</keyword>
<evidence type="ECO:0000256" key="5">
    <source>
        <dbReference type="ARBA" id="ARBA00022598"/>
    </source>
</evidence>
<proteinExistence type="inferred from homology"/>
<evidence type="ECO:0000256" key="4">
    <source>
        <dbReference type="ARBA" id="ARBA00022490"/>
    </source>
</evidence>
<keyword evidence="10 14" id="KW-0573">Peptidoglycan synthesis</keyword>
<dbReference type="Pfam" id="PF02875">
    <property type="entry name" value="Mur_ligase_C"/>
    <property type="match status" value="1"/>
</dbReference>
<evidence type="ECO:0000256" key="7">
    <source>
        <dbReference type="ARBA" id="ARBA00022741"/>
    </source>
</evidence>
<feature type="domain" description="Mur ligase C-terminal" evidence="16">
    <location>
        <begin position="324"/>
        <end position="459"/>
    </location>
</feature>
<gene>
    <name evidence="14 18" type="primary">murC</name>
    <name evidence="18" type="ORF">QWI16_11570</name>
</gene>
<comment type="caution">
    <text evidence="18">The sequence shown here is derived from an EMBL/GenBank/DDBJ whole genome shotgun (WGS) entry which is preliminary data.</text>
</comment>
<dbReference type="Gene3D" id="3.90.190.20">
    <property type="entry name" value="Mur ligase, C-terminal domain"/>
    <property type="match status" value="1"/>
</dbReference>
<evidence type="ECO:0000256" key="10">
    <source>
        <dbReference type="ARBA" id="ARBA00022984"/>
    </source>
</evidence>
<evidence type="ECO:0000259" key="15">
    <source>
        <dbReference type="Pfam" id="PF01225"/>
    </source>
</evidence>
<accession>A0ABT8TFV8</accession>
<dbReference type="InterPro" id="IPR005758">
    <property type="entry name" value="UDP-N-AcMur_Ala_ligase_MurC"/>
</dbReference>
<evidence type="ECO:0000256" key="2">
    <source>
        <dbReference type="ARBA" id="ARBA00004752"/>
    </source>
</evidence>
<keyword evidence="7 14" id="KW-0547">Nucleotide-binding</keyword>
<dbReference type="InterPro" id="IPR000713">
    <property type="entry name" value="Mur_ligase_N"/>
</dbReference>
<organism evidence="18 19">
    <name type="scientific">Gilvimarinus algae</name>
    <dbReference type="NCBI Taxonomy" id="3058037"/>
    <lineage>
        <taxon>Bacteria</taxon>
        <taxon>Pseudomonadati</taxon>
        <taxon>Pseudomonadota</taxon>
        <taxon>Gammaproteobacteria</taxon>
        <taxon>Cellvibrionales</taxon>
        <taxon>Cellvibrionaceae</taxon>
        <taxon>Gilvimarinus</taxon>
    </lineage>
</organism>
<evidence type="ECO:0000313" key="19">
    <source>
        <dbReference type="Proteomes" id="UP001168380"/>
    </source>
</evidence>
<dbReference type="EC" id="6.3.2.8" evidence="3 14"/>
<dbReference type="Gene3D" id="3.40.1190.10">
    <property type="entry name" value="Mur-like, catalytic domain"/>
    <property type="match status" value="1"/>
</dbReference>
<evidence type="ECO:0000256" key="11">
    <source>
        <dbReference type="ARBA" id="ARBA00023306"/>
    </source>
</evidence>
<protein>
    <recommendedName>
        <fullName evidence="3 14">UDP-N-acetylmuramate--L-alanine ligase</fullName>
        <ecNumber evidence="3 14">6.3.2.8</ecNumber>
    </recommendedName>
    <alternativeName>
        <fullName evidence="14">UDP-N-acetylmuramoyl-L-alanine synthetase</fullName>
    </alternativeName>
</protein>
<comment type="subcellular location">
    <subcellularLocation>
        <location evidence="1 14">Cytoplasm</location>
    </subcellularLocation>
</comment>
<dbReference type="InterPro" id="IPR036615">
    <property type="entry name" value="Mur_ligase_C_dom_sf"/>
</dbReference>
<evidence type="ECO:0000256" key="8">
    <source>
        <dbReference type="ARBA" id="ARBA00022840"/>
    </source>
</evidence>